<feature type="chain" id="PRO_5002216475" evidence="2">
    <location>
        <begin position="29"/>
        <end position="108"/>
    </location>
</feature>
<organism evidence="3 4">
    <name type="scientific">Laccaria amethystina LaAM-08-1</name>
    <dbReference type="NCBI Taxonomy" id="1095629"/>
    <lineage>
        <taxon>Eukaryota</taxon>
        <taxon>Fungi</taxon>
        <taxon>Dikarya</taxon>
        <taxon>Basidiomycota</taxon>
        <taxon>Agaricomycotina</taxon>
        <taxon>Agaricomycetes</taxon>
        <taxon>Agaricomycetidae</taxon>
        <taxon>Agaricales</taxon>
        <taxon>Agaricineae</taxon>
        <taxon>Hydnangiaceae</taxon>
        <taxon>Laccaria</taxon>
    </lineage>
</organism>
<proteinExistence type="predicted"/>
<dbReference type="HOGENOM" id="CLU_149480_0_0_1"/>
<sequence>MPKRGLMTVSSACKVIACAIAATQMAECAPVNHPFQPSSNVPSSVDAGDSYYGPPFQPPQVAPAPNYSTKPLKDLQSHQHDTPQTPFSLAFPDVALIKDPLSNTQISN</sequence>
<protein>
    <submittedName>
        <fullName evidence="3">Uncharacterized protein</fullName>
    </submittedName>
</protein>
<keyword evidence="2" id="KW-0732">Signal</keyword>
<evidence type="ECO:0000313" key="4">
    <source>
        <dbReference type="Proteomes" id="UP000054477"/>
    </source>
</evidence>
<evidence type="ECO:0000256" key="2">
    <source>
        <dbReference type="SAM" id="SignalP"/>
    </source>
</evidence>
<dbReference type="AlphaFoldDB" id="A0A0C9X215"/>
<feature type="signal peptide" evidence="2">
    <location>
        <begin position="1"/>
        <end position="28"/>
    </location>
</feature>
<evidence type="ECO:0000313" key="3">
    <source>
        <dbReference type="EMBL" id="KIJ91681.1"/>
    </source>
</evidence>
<dbReference type="OrthoDB" id="10364064at2759"/>
<reference evidence="3 4" key="1">
    <citation type="submission" date="2014-04" db="EMBL/GenBank/DDBJ databases">
        <authorList>
            <consortium name="DOE Joint Genome Institute"/>
            <person name="Kuo A."/>
            <person name="Kohler A."/>
            <person name="Nagy L.G."/>
            <person name="Floudas D."/>
            <person name="Copeland A."/>
            <person name="Barry K.W."/>
            <person name="Cichocki N."/>
            <person name="Veneault-Fourrey C."/>
            <person name="LaButti K."/>
            <person name="Lindquist E.A."/>
            <person name="Lipzen A."/>
            <person name="Lundell T."/>
            <person name="Morin E."/>
            <person name="Murat C."/>
            <person name="Sun H."/>
            <person name="Tunlid A."/>
            <person name="Henrissat B."/>
            <person name="Grigoriev I.V."/>
            <person name="Hibbett D.S."/>
            <person name="Martin F."/>
            <person name="Nordberg H.P."/>
            <person name="Cantor M.N."/>
            <person name="Hua S.X."/>
        </authorList>
    </citation>
    <scope>NUCLEOTIDE SEQUENCE [LARGE SCALE GENOMIC DNA]</scope>
    <source>
        <strain evidence="3 4">LaAM-08-1</strain>
    </source>
</reference>
<feature type="region of interest" description="Disordered" evidence="1">
    <location>
        <begin position="31"/>
        <end position="87"/>
    </location>
</feature>
<dbReference type="Proteomes" id="UP000054477">
    <property type="component" value="Unassembled WGS sequence"/>
</dbReference>
<dbReference type="EMBL" id="KN838979">
    <property type="protein sequence ID" value="KIJ91681.1"/>
    <property type="molecule type" value="Genomic_DNA"/>
</dbReference>
<keyword evidence="4" id="KW-1185">Reference proteome</keyword>
<reference evidence="4" key="2">
    <citation type="submission" date="2015-01" db="EMBL/GenBank/DDBJ databases">
        <title>Evolutionary Origins and Diversification of the Mycorrhizal Mutualists.</title>
        <authorList>
            <consortium name="DOE Joint Genome Institute"/>
            <consortium name="Mycorrhizal Genomics Consortium"/>
            <person name="Kohler A."/>
            <person name="Kuo A."/>
            <person name="Nagy L.G."/>
            <person name="Floudas D."/>
            <person name="Copeland A."/>
            <person name="Barry K.W."/>
            <person name="Cichocki N."/>
            <person name="Veneault-Fourrey C."/>
            <person name="LaButti K."/>
            <person name="Lindquist E.A."/>
            <person name="Lipzen A."/>
            <person name="Lundell T."/>
            <person name="Morin E."/>
            <person name="Murat C."/>
            <person name="Riley R."/>
            <person name="Ohm R."/>
            <person name="Sun H."/>
            <person name="Tunlid A."/>
            <person name="Henrissat B."/>
            <person name="Grigoriev I.V."/>
            <person name="Hibbett D.S."/>
            <person name="Martin F."/>
        </authorList>
    </citation>
    <scope>NUCLEOTIDE SEQUENCE [LARGE SCALE GENOMIC DNA]</scope>
    <source>
        <strain evidence="4">LaAM-08-1</strain>
    </source>
</reference>
<gene>
    <name evidence="3" type="ORF">K443DRAFT_14190</name>
</gene>
<feature type="compositionally biased region" description="Basic and acidic residues" evidence="1">
    <location>
        <begin position="71"/>
        <end position="81"/>
    </location>
</feature>
<accession>A0A0C9X215</accession>
<name>A0A0C9X215_9AGAR</name>
<evidence type="ECO:0000256" key="1">
    <source>
        <dbReference type="SAM" id="MobiDB-lite"/>
    </source>
</evidence>